<dbReference type="GeneID" id="98139870"/>
<evidence type="ECO:0000313" key="3">
    <source>
        <dbReference type="Proteomes" id="UP001610432"/>
    </source>
</evidence>
<feature type="compositionally biased region" description="Polar residues" evidence="1">
    <location>
        <begin position="125"/>
        <end position="137"/>
    </location>
</feature>
<reference evidence="2 3" key="1">
    <citation type="submission" date="2024-07" db="EMBL/GenBank/DDBJ databases">
        <title>Section-level genome sequencing and comparative genomics of Aspergillus sections Usti and Cavernicolus.</title>
        <authorList>
            <consortium name="Lawrence Berkeley National Laboratory"/>
            <person name="Nybo J.L."/>
            <person name="Vesth T.C."/>
            <person name="Theobald S."/>
            <person name="Frisvad J.C."/>
            <person name="Larsen T.O."/>
            <person name="Kjaerboelling I."/>
            <person name="Rothschild-Mancinelli K."/>
            <person name="Lyhne E.K."/>
            <person name="Kogle M.E."/>
            <person name="Barry K."/>
            <person name="Clum A."/>
            <person name="Na H."/>
            <person name="Ledsgaard L."/>
            <person name="Lin J."/>
            <person name="Lipzen A."/>
            <person name="Kuo A."/>
            <person name="Riley R."/>
            <person name="Mondo S."/>
            <person name="Labutti K."/>
            <person name="Haridas S."/>
            <person name="Pangalinan J."/>
            <person name="Salamov A.A."/>
            <person name="Simmons B.A."/>
            <person name="Magnuson J.K."/>
            <person name="Chen J."/>
            <person name="Drula E."/>
            <person name="Henrissat B."/>
            <person name="Wiebenga A."/>
            <person name="Lubbers R.J."/>
            <person name="Gomes A.C."/>
            <person name="Macurrencykelacurrency M.R."/>
            <person name="Stajich J."/>
            <person name="Grigoriev I.V."/>
            <person name="Mortensen U.H."/>
            <person name="De Vries R.P."/>
            <person name="Baker S.E."/>
            <person name="Andersen M.R."/>
        </authorList>
    </citation>
    <scope>NUCLEOTIDE SEQUENCE [LARGE SCALE GENOMIC DNA]</scope>
    <source>
        <strain evidence="2 3">CBS 449.75</strain>
    </source>
</reference>
<protein>
    <submittedName>
        <fullName evidence="2">Uncharacterized protein</fullName>
    </submittedName>
</protein>
<accession>A0ABR4LN93</accession>
<dbReference type="RefSeq" id="XP_070884978.1">
    <property type="nucleotide sequence ID" value="XM_071024798.1"/>
</dbReference>
<name>A0ABR4LN93_9EURO</name>
<gene>
    <name evidence="2" type="ORF">BJX67DRAFT_151127</name>
</gene>
<proteinExistence type="predicted"/>
<organism evidence="2 3">
    <name type="scientific">Aspergillus lucknowensis</name>
    <dbReference type="NCBI Taxonomy" id="176173"/>
    <lineage>
        <taxon>Eukaryota</taxon>
        <taxon>Fungi</taxon>
        <taxon>Dikarya</taxon>
        <taxon>Ascomycota</taxon>
        <taxon>Pezizomycotina</taxon>
        <taxon>Eurotiomycetes</taxon>
        <taxon>Eurotiomycetidae</taxon>
        <taxon>Eurotiales</taxon>
        <taxon>Aspergillaceae</taxon>
        <taxon>Aspergillus</taxon>
        <taxon>Aspergillus subgen. Nidulantes</taxon>
    </lineage>
</organism>
<feature type="region of interest" description="Disordered" evidence="1">
    <location>
        <begin position="125"/>
        <end position="173"/>
    </location>
</feature>
<evidence type="ECO:0000256" key="1">
    <source>
        <dbReference type="SAM" id="MobiDB-lite"/>
    </source>
</evidence>
<feature type="compositionally biased region" description="Basic residues" evidence="1">
    <location>
        <begin position="141"/>
        <end position="162"/>
    </location>
</feature>
<keyword evidence="3" id="KW-1185">Reference proteome</keyword>
<sequence>MGIYFGTHSHSRSPSPCNHQTGACNVTNPADQSPLQMCTSSRRSIDWLLGHDAIRKRKQRWPCLDAPVRTGDIGYGVPDIPVESGTITDPQSLLSLEEHNRNELELVRIPFPSYIVSRSLRQTDNISRSKIPSQDANPTKIARKRARKPRYPRPSPRRKNKQRITSEGQEDTT</sequence>
<dbReference type="Proteomes" id="UP001610432">
    <property type="component" value="Unassembled WGS sequence"/>
</dbReference>
<evidence type="ECO:0000313" key="2">
    <source>
        <dbReference type="EMBL" id="KAL2865999.1"/>
    </source>
</evidence>
<comment type="caution">
    <text evidence="2">The sequence shown here is derived from an EMBL/GenBank/DDBJ whole genome shotgun (WGS) entry which is preliminary data.</text>
</comment>
<dbReference type="EMBL" id="JBFXLQ010000028">
    <property type="protein sequence ID" value="KAL2865999.1"/>
    <property type="molecule type" value="Genomic_DNA"/>
</dbReference>